<evidence type="ECO:0008006" key="3">
    <source>
        <dbReference type="Google" id="ProtNLM"/>
    </source>
</evidence>
<name>A0A4C1WBY0_EUMVA</name>
<accession>A0A4C1WBY0</accession>
<keyword evidence="2" id="KW-1185">Reference proteome</keyword>
<organism evidence="1 2">
    <name type="scientific">Eumeta variegata</name>
    <name type="common">Bagworm moth</name>
    <name type="synonym">Eumeta japonica</name>
    <dbReference type="NCBI Taxonomy" id="151549"/>
    <lineage>
        <taxon>Eukaryota</taxon>
        <taxon>Metazoa</taxon>
        <taxon>Ecdysozoa</taxon>
        <taxon>Arthropoda</taxon>
        <taxon>Hexapoda</taxon>
        <taxon>Insecta</taxon>
        <taxon>Pterygota</taxon>
        <taxon>Neoptera</taxon>
        <taxon>Endopterygota</taxon>
        <taxon>Lepidoptera</taxon>
        <taxon>Glossata</taxon>
        <taxon>Ditrysia</taxon>
        <taxon>Tineoidea</taxon>
        <taxon>Psychidae</taxon>
        <taxon>Oiketicinae</taxon>
        <taxon>Eumeta</taxon>
    </lineage>
</organism>
<dbReference type="Proteomes" id="UP000299102">
    <property type="component" value="Unassembled WGS sequence"/>
</dbReference>
<dbReference type="OrthoDB" id="7469995at2759"/>
<sequence>MNDNSQNEDISLSYECPFREFKDTELSIEYWGQNPGATIGSPAKDIKDSKDVKASVEFWIDEQKQPLPRSARRSLSRWVRAQELALDIWNAQVVVSEVEHQWESFTFSVGADGWRPKHHVYSPGTKPGGDCSTWVPGRCIWVNDLVPVDDSDCPLLPFAVVKRQQQTVVSGKKPANFASTRESAPLWPLLLCKALLKLAAPNADAEDCSTEELEDEQMSLLSIVHALTGALNITFPMEDSEKAWNEIISEVAMFAWKNGNGTKTDLKSAKGCKKPSNKDICIKLRATTYLRICDTRASTPYEAPGMTPGHEMDLIVFMARDLPLVKPPPEPEVPYWKKVRWVEWARKHGLYEPFECPRTRYLLCTGLLKLSYKPELLNVCSAQTKFIKGGMRSETTSHCGQDGRVCNPEDNRDWIPYHWVNIDCLWINSLLNWHTMVLSEAPILLGSRGLMMEAASQDCDWTRDSLWKIGTTFVNWIKCARSSTNIKEVDREFYDSYRPDLPWERDVVGHPRPFLHWMFRRALESHLRKKCCTLDFHTACLAFRRYLKDPVFGLPVSAADTRLKSSDFEEVHNFIGETDEKCLEESACDVFTKKHSVSMASDFSNGLVNSYETKVEAREKP</sequence>
<comment type="caution">
    <text evidence="1">The sequence shown here is derived from an EMBL/GenBank/DDBJ whole genome shotgun (WGS) entry which is preliminary data.</text>
</comment>
<dbReference type="EMBL" id="BGZK01000523">
    <property type="protein sequence ID" value="GBP48400.1"/>
    <property type="molecule type" value="Genomic_DNA"/>
</dbReference>
<reference evidence="1 2" key="1">
    <citation type="journal article" date="2019" name="Commun. Biol.">
        <title>The bagworm genome reveals a unique fibroin gene that provides high tensile strength.</title>
        <authorList>
            <person name="Kono N."/>
            <person name="Nakamura H."/>
            <person name="Ohtoshi R."/>
            <person name="Tomita M."/>
            <person name="Numata K."/>
            <person name="Arakawa K."/>
        </authorList>
    </citation>
    <scope>NUCLEOTIDE SEQUENCE [LARGE SCALE GENOMIC DNA]</scope>
</reference>
<evidence type="ECO:0000313" key="2">
    <source>
        <dbReference type="Proteomes" id="UP000299102"/>
    </source>
</evidence>
<gene>
    <name evidence="1" type="ORF">EVAR_36834_1</name>
</gene>
<protein>
    <recommendedName>
        <fullName evidence="3">Androglobin</fullName>
    </recommendedName>
</protein>
<proteinExistence type="predicted"/>
<evidence type="ECO:0000313" key="1">
    <source>
        <dbReference type="EMBL" id="GBP48400.1"/>
    </source>
</evidence>
<dbReference type="AlphaFoldDB" id="A0A4C1WBY0"/>